<dbReference type="Pfam" id="PF05241">
    <property type="entry name" value="EBP"/>
    <property type="match status" value="1"/>
</dbReference>
<feature type="transmembrane region" description="Helical" evidence="7">
    <location>
        <begin position="133"/>
        <end position="155"/>
    </location>
</feature>
<evidence type="ECO:0000256" key="1">
    <source>
        <dbReference type="ARBA" id="ARBA00004477"/>
    </source>
</evidence>
<feature type="transmembrane region" description="Helical" evidence="7">
    <location>
        <begin position="65"/>
        <end position="86"/>
    </location>
</feature>
<name>A0A7S3L3V0_9STRA</name>
<feature type="transmembrane region" description="Helical" evidence="7">
    <location>
        <begin position="98"/>
        <end position="121"/>
    </location>
</feature>
<sequence>MKAIEGIPRIAFLGFFSSHIVATLMIDVQAIAPSALIPTPLADLLTWYASTLNDPLMSRPKELPWFQSLICLEMMFQLPFFFWIVSELSSNRKVYSDSFRCACIAYGAHTSTTMAPILTSIVTSASNTFTEKLTLLGVYGPYLMFPFGLMCMAAFDQSGAKVKTN</sequence>
<evidence type="ECO:0000313" key="9">
    <source>
        <dbReference type="EMBL" id="CAE0410894.1"/>
    </source>
</evidence>
<feature type="domain" description="EXPERA" evidence="8">
    <location>
        <begin position="8"/>
        <end position="150"/>
    </location>
</feature>
<organism evidence="9">
    <name type="scientific">Amphora coffeiformis</name>
    <dbReference type="NCBI Taxonomy" id="265554"/>
    <lineage>
        <taxon>Eukaryota</taxon>
        <taxon>Sar</taxon>
        <taxon>Stramenopiles</taxon>
        <taxon>Ochrophyta</taxon>
        <taxon>Bacillariophyta</taxon>
        <taxon>Bacillariophyceae</taxon>
        <taxon>Bacillariophycidae</taxon>
        <taxon>Thalassiophysales</taxon>
        <taxon>Catenulaceae</taxon>
        <taxon>Amphora</taxon>
    </lineage>
</organism>
<protein>
    <recommendedName>
        <fullName evidence="8">EXPERA domain-containing protein</fullName>
    </recommendedName>
</protein>
<evidence type="ECO:0000259" key="8">
    <source>
        <dbReference type="PROSITE" id="PS51751"/>
    </source>
</evidence>
<dbReference type="PANTHER" id="PTHR31204">
    <property type="entry name" value="SIGMA INTRACELLULAR RECEPTOR 2"/>
    <property type="match status" value="1"/>
</dbReference>
<accession>A0A7S3L3V0</accession>
<keyword evidence="6 7" id="KW-0472">Membrane</keyword>
<feature type="transmembrane region" description="Helical" evidence="7">
    <location>
        <begin position="12"/>
        <end position="32"/>
    </location>
</feature>
<keyword evidence="5 7" id="KW-1133">Transmembrane helix</keyword>
<evidence type="ECO:0000256" key="6">
    <source>
        <dbReference type="ARBA" id="ARBA00023136"/>
    </source>
</evidence>
<dbReference type="GO" id="GO:0005789">
    <property type="term" value="C:endoplasmic reticulum membrane"/>
    <property type="evidence" value="ECO:0007669"/>
    <property type="project" value="UniProtKB-SubCell"/>
</dbReference>
<dbReference type="InterPro" id="IPR033118">
    <property type="entry name" value="EXPERA"/>
</dbReference>
<reference evidence="9" key="1">
    <citation type="submission" date="2021-01" db="EMBL/GenBank/DDBJ databases">
        <authorList>
            <person name="Corre E."/>
            <person name="Pelletier E."/>
            <person name="Niang G."/>
            <person name="Scheremetjew M."/>
            <person name="Finn R."/>
            <person name="Kale V."/>
            <person name="Holt S."/>
            <person name="Cochrane G."/>
            <person name="Meng A."/>
            <person name="Brown T."/>
            <person name="Cohen L."/>
        </authorList>
    </citation>
    <scope>NUCLEOTIDE SEQUENCE</scope>
    <source>
        <strain evidence="9">CCMP127</strain>
    </source>
</reference>
<comment type="similarity">
    <text evidence="2">Belongs to the TMEM97/sigma-2 receptor family.</text>
</comment>
<dbReference type="InterPro" id="IPR016964">
    <property type="entry name" value="Sigma2_recept"/>
</dbReference>
<dbReference type="PANTHER" id="PTHR31204:SF1">
    <property type="entry name" value="SIGMA INTRACELLULAR RECEPTOR 2"/>
    <property type="match status" value="1"/>
</dbReference>
<gene>
    <name evidence="9" type="ORF">ACOF00016_LOCUS8314</name>
</gene>
<dbReference type="PROSITE" id="PS51751">
    <property type="entry name" value="EXPERA"/>
    <property type="match status" value="1"/>
</dbReference>
<keyword evidence="3 7" id="KW-0812">Transmembrane</keyword>
<evidence type="ECO:0000256" key="5">
    <source>
        <dbReference type="ARBA" id="ARBA00022989"/>
    </source>
</evidence>
<evidence type="ECO:0000256" key="4">
    <source>
        <dbReference type="ARBA" id="ARBA00022824"/>
    </source>
</evidence>
<evidence type="ECO:0000256" key="3">
    <source>
        <dbReference type="ARBA" id="ARBA00022692"/>
    </source>
</evidence>
<dbReference type="AlphaFoldDB" id="A0A7S3L3V0"/>
<dbReference type="PIRSF" id="PIRSF031032">
    <property type="entry name" value="TMP_97_prd"/>
    <property type="match status" value="1"/>
</dbReference>
<comment type="subcellular location">
    <subcellularLocation>
        <location evidence="1">Endoplasmic reticulum membrane</location>
        <topology evidence="1">Multi-pass membrane protein</topology>
    </subcellularLocation>
</comment>
<evidence type="ECO:0000256" key="7">
    <source>
        <dbReference type="PIRNR" id="PIRNR031032"/>
    </source>
</evidence>
<evidence type="ECO:0000256" key="2">
    <source>
        <dbReference type="ARBA" id="ARBA00009096"/>
    </source>
</evidence>
<dbReference type="EMBL" id="HBIM01009864">
    <property type="protein sequence ID" value="CAE0410894.1"/>
    <property type="molecule type" value="Transcribed_RNA"/>
</dbReference>
<proteinExistence type="inferred from homology"/>
<keyword evidence="4" id="KW-0256">Endoplasmic reticulum</keyword>
<dbReference type="InterPro" id="IPR051987">
    <property type="entry name" value="Sigma-2_receptor-like"/>
</dbReference>